<gene>
    <name evidence="3" type="ORF">GGR17_001314</name>
</gene>
<protein>
    <recommendedName>
        <fullName evidence="5">HupE / UreJ protein</fullName>
    </recommendedName>
</protein>
<evidence type="ECO:0000256" key="1">
    <source>
        <dbReference type="SAM" id="Phobius"/>
    </source>
</evidence>
<feature type="chain" id="PRO_5032662448" description="HupE / UreJ protein" evidence="2">
    <location>
        <begin position="37"/>
        <end position="387"/>
    </location>
</feature>
<dbReference type="Proteomes" id="UP000585681">
    <property type="component" value="Unassembled WGS sequence"/>
</dbReference>
<name>A0A840C9I8_9RHOB</name>
<organism evidence="3 4">
    <name type="scientific">Actibacterium naphthalenivorans</name>
    <dbReference type="NCBI Taxonomy" id="1614693"/>
    <lineage>
        <taxon>Bacteria</taxon>
        <taxon>Pseudomonadati</taxon>
        <taxon>Pseudomonadota</taxon>
        <taxon>Alphaproteobacteria</taxon>
        <taxon>Rhodobacterales</taxon>
        <taxon>Roseobacteraceae</taxon>
        <taxon>Actibacterium</taxon>
    </lineage>
</organism>
<feature type="signal peptide" evidence="2">
    <location>
        <begin position="1"/>
        <end position="36"/>
    </location>
</feature>
<feature type="transmembrane region" description="Helical" evidence="1">
    <location>
        <begin position="270"/>
        <end position="288"/>
    </location>
</feature>
<keyword evidence="2" id="KW-0732">Signal</keyword>
<feature type="transmembrane region" description="Helical" evidence="1">
    <location>
        <begin position="330"/>
        <end position="351"/>
    </location>
</feature>
<reference evidence="3" key="1">
    <citation type="submission" date="2020-08" db="EMBL/GenBank/DDBJ databases">
        <title>Genomic Encyclopedia of Type Strains, Phase IV (KMG-IV): sequencing the most valuable type-strain genomes for metagenomic binning, comparative biology and taxonomic classification.</title>
        <authorList>
            <person name="Goeker M."/>
        </authorList>
    </citation>
    <scope>NUCLEOTIDE SEQUENCE [LARGE SCALE GENOMIC DNA]</scope>
    <source>
        <strain evidence="3">DSM 105040</strain>
    </source>
</reference>
<comment type="caution">
    <text evidence="3">The sequence shown here is derived from an EMBL/GenBank/DDBJ whole genome shotgun (WGS) entry which is preliminary data.</text>
</comment>
<keyword evidence="4" id="KW-1185">Reference proteome</keyword>
<feature type="transmembrane region" description="Helical" evidence="1">
    <location>
        <begin position="241"/>
        <end position="264"/>
    </location>
</feature>
<dbReference type="AlphaFoldDB" id="A0A840C9I8"/>
<dbReference type="Pfam" id="PF13795">
    <property type="entry name" value="HupE_UreJ_2"/>
    <property type="match status" value="1"/>
</dbReference>
<evidence type="ECO:0000256" key="2">
    <source>
        <dbReference type="SAM" id="SignalP"/>
    </source>
</evidence>
<feature type="transmembrane region" description="Helical" evidence="1">
    <location>
        <begin position="217"/>
        <end position="234"/>
    </location>
</feature>
<keyword evidence="1" id="KW-1133">Transmembrane helix</keyword>
<dbReference type="EMBL" id="JACIEQ010000001">
    <property type="protein sequence ID" value="MBB4021523.1"/>
    <property type="molecule type" value="Genomic_DNA"/>
</dbReference>
<keyword evidence="1" id="KW-0812">Transmembrane</keyword>
<keyword evidence="1" id="KW-0472">Membrane</keyword>
<evidence type="ECO:0000313" key="4">
    <source>
        <dbReference type="Proteomes" id="UP000585681"/>
    </source>
</evidence>
<proteinExistence type="predicted"/>
<sequence>MFAPLKHLLNYLPRRAAMSSLCAGLLMLAALGPAAAHEVRPAVGDVTVSGDTVRLDLRLTLEALVSGIDLNGLDDTNNSPLSGYYDQLRARSPEALEEAFRAAWPRIRAGIRIEVAGQGATPEIGGLRIPEVGDTDLPRDSVLTLTAPLPPGDAPVTIGWAPAFGPLVLRQMGEGDALYTGYLNGGQMSDPLPRQGVAKLGALQEFGRYIVLGFEHIVPKGLDHILFVLGLFFFSLKLRPLLLQVTAFTLAHTVTLALATLQIVSVPPEIVEPLIAASIVFVAVENIIGTGMSLRRLAVVFIFGLLHGLGFASVLGEIGLNPARLLSSLIGFNIGVELGQLAVIGVAFFAVEFWFGDRSWYRARIAVPASCVIAAIGLYWFAERTFL</sequence>
<evidence type="ECO:0000313" key="3">
    <source>
        <dbReference type="EMBL" id="MBB4021523.1"/>
    </source>
</evidence>
<evidence type="ECO:0008006" key="5">
    <source>
        <dbReference type="Google" id="ProtNLM"/>
    </source>
</evidence>
<dbReference type="InterPro" id="IPR032809">
    <property type="entry name" value="Put_HupE_UreJ"/>
</dbReference>
<dbReference type="RefSeq" id="WP_082386484.1">
    <property type="nucleotide sequence ID" value="NZ_JACIEQ010000001.1"/>
</dbReference>
<feature type="transmembrane region" description="Helical" evidence="1">
    <location>
        <begin position="363"/>
        <end position="382"/>
    </location>
</feature>
<feature type="transmembrane region" description="Helical" evidence="1">
    <location>
        <begin position="297"/>
        <end position="318"/>
    </location>
</feature>
<accession>A0A840C9I8</accession>